<dbReference type="Gene3D" id="3.55.50.10">
    <property type="entry name" value="Baseplate protein-like domains"/>
    <property type="match status" value="1"/>
</dbReference>
<dbReference type="InterPro" id="IPR006533">
    <property type="entry name" value="T6SS_Vgr_RhsGE"/>
</dbReference>
<dbReference type="SUPFAM" id="SSF69279">
    <property type="entry name" value="Phage tail proteins"/>
    <property type="match status" value="2"/>
</dbReference>
<proteinExistence type="inferred from homology"/>
<dbReference type="Pfam" id="PF04717">
    <property type="entry name" value="Phage_base_V"/>
    <property type="match status" value="1"/>
</dbReference>
<keyword evidence="3" id="KW-0964">Secreted</keyword>
<dbReference type="Gene3D" id="4.10.220.110">
    <property type="match status" value="1"/>
</dbReference>
<dbReference type="Gene3D" id="2.30.110.50">
    <property type="match status" value="1"/>
</dbReference>
<protein>
    <submittedName>
        <fullName evidence="6">Type VI secretion system tip protein VgrG</fullName>
    </submittedName>
</protein>
<dbReference type="Proteomes" id="UP000580043">
    <property type="component" value="Unassembled WGS sequence"/>
</dbReference>
<dbReference type="InterPro" id="IPR050708">
    <property type="entry name" value="T6SS_VgrG/RHS"/>
</dbReference>
<evidence type="ECO:0000256" key="2">
    <source>
        <dbReference type="ARBA" id="ARBA00005558"/>
    </source>
</evidence>
<dbReference type="Pfam" id="PF05954">
    <property type="entry name" value="Phage_GPD"/>
    <property type="match status" value="1"/>
</dbReference>
<evidence type="ECO:0000313" key="7">
    <source>
        <dbReference type="Proteomes" id="UP000580043"/>
    </source>
</evidence>
<comment type="caution">
    <text evidence="6">The sequence shown here is derived from an EMBL/GenBank/DDBJ whole genome shotgun (WGS) entry which is preliminary data.</text>
</comment>
<dbReference type="GO" id="GO:0005576">
    <property type="term" value="C:extracellular region"/>
    <property type="evidence" value="ECO:0007669"/>
    <property type="project" value="UniProtKB-SubCell"/>
</dbReference>
<feature type="domain" description="Gp5/Type VI secretion system Vgr C-terminal trimerisation" evidence="5">
    <location>
        <begin position="464"/>
        <end position="576"/>
    </location>
</feature>
<dbReference type="PANTHER" id="PTHR32305:SF15">
    <property type="entry name" value="PROTEIN RHSA-RELATED"/>
    <property type="match status" value="1"/>
</dbReference>
<evidence type="ECO:0000259" key="4">
    <source>
        <dbReference type="Pfam" id="PF04717"/>
    </source>
</evidence>
<feature type="domain" description="Gp5/Type VI secretion system Vgr protein OB-fold" evidence="4">
    <location>
        <begin position="379"/>
        <end position="447"/>
    </location>
</feature>
<dbReference type="RefSeq" id="WP_169144407.1">
    <property type="nucleotide sequence ID" value="NZ_JABBGA010000002.1"/>
</dbReference>
<dbReference type="Gene3D" id="2.40.50.230">
    <property type="entry name" value="Gp5 N-terminal domain"/>
    <property type="match status" value="1"/>
</dbReference>
<dbReference type="Pfam" id="PF22178">
    <property type="entry name" value="Gp5_trimer_C"/>
    <property type="match status" value="1"/>
</dbReference>
<reference evidence="6 7" key="1">
    <citation type="submission" date="2020-04" db="EMBL/GenBank/DDBJ databases">
        <title>Zoogloea sp. G-4-1-14 isolated from soil.</title>
        <authorList>
            <person name="Dahal R.H."/>
        </authorList>
    </citation>
    <scope>NUCLEOTIDE SEQUENCE [LARGE SCALE GENOMIC DNA]</scope>
    <source>
        <strain evidence="6 7">G-4-1-14</strain>
    </source>
</reference>
<accession>A0A848FXZ7</accession>
<dbReference type="InterPro" id="IPR054030">
    <property type="entry name" value="Gp5_Vgr_C"/>
</dbReference>
<gene>
    <name evidence="6" type="primary">tssI</name>
    <name evidence="6" type="ORF">HHL15_03325</name>
</gene>
<dbReference type="InterPro" id="IPR037026">
    <property type="entry name" value="Vgr_OB-fold_dom_sf"/>
</dbReference>
<dbReference type="EMBL" id="JABBGA010000002">
    <property type="protein sequence ID" value="NML24758.1"/>
    <property type="molecule type" value="Genomic_DNA"/>
</dbReference>
<evidence type="ECO:0000256" key="1">
    <source>
        <dbReference type="ARBA" id="ARBA00004613"/>
    </source>
</evidence>
<dbReference type="NCBIfam" id="TIGR01646">
    <property type="entry name" value="vgr_GE"/>
    <property type="match status" value="1"/>
</dbReference>
<organism evidence="6 7">
    <name type="scientific">Zoogloea dura</name>
    <dbReference type="NCBI Taxonomy" id="2728840"/>
    <lineage>
        <taxon>Bacteria</taxon>
        <taxon>Pseudomonadati</taxon>
        <taxon>Pseudomonadota</taxon>
        <taxon>Betaproteobacteria</taxon>
        <taxon>Rhodocyclales</taxon>
        <taxon>Zoogloeaceae</taxon>
        <taxon>Zoogloea</taxon>
    </lineage>
</organism>
<dbReference type="InterPro" id="IPR006531">
    <property type="entry name" value="Gp5/Vgr_OB"/>
</dbReference>
<dbReference type="InterPro" id="IPR017847">
    <property type="entry name" value="T6SS_RhsGE_Vgr_subset"/>
</dbReference>
<comment type="similarity">
    <text evidence="2">Belongs to the VgrG protein family.</text>
</comment>
<dbReference type="FunFam" id="2.40.50.230:FF:000001">
    <property type="entry name" value="Type VI secretion protein VgrG"/>
    <property type="match status" value="1"/>
</dbReference>
<sequence length="687" mass="76000">MEQLMEITSPFGDAVRFETMRAREELGRLAEYDITVLSAKETLLPKDILGQGVTVIHNGLEAGPRHFNACVTRFGLVGVEGRYFRYRIVAHAWLWLLTRSADCRIFQNKSVPDIVREIFGKYPDASFDFRLTGSYPPLEYCVQYRESDFDFVSRLLETEGIYHFLKHAPGKHTVVLCDSISAHKPVPGHASIRFLPEGGRGRAENKTIGEWMSAREIRTGMTELDDYDFERPSLDLKKSSKVSSSDGGAKFEVYDYPGDYLRTADGERYVKTRLEALRVPYEVMEGRSGVVEIASGATFTLKEHPRDDQNREYLIMSAEYELLHGGHETGTGQGSSHSCRFTVMPTSEVFRPERRTPRATVRGPQTAVVVGPAGEEIYTDKYGRVKVQFHWDRLGRKDENASCWVRVSHPWAGKNWGMVALPRIGQEVIVDFLEGNPDRPIITGRVYNAEQMPPYALPANMTQTGIKTRSTKGGSPDNFNELRFEDKKGEEQVYVHAERNFDGVIENCETRSIGADRSKTVGHDETVSVGHDRTESVQNNESITIGVNRDLTVGADASTAVGSNRSITVGANESHDVGGRRNRSVGADEHVDIGANLSETVGKNVTLSIGENQSVTVGKDGRVQVGKNYYLEAADSITFKTGDASLTLKKDGTITIQGRDISIKGSGKVSVKASGDVVIKGSKIAGN</sequence>
<dbReference type="PANTHER" id="PTHR32305">
    <property type="match status" value="1"/>
</dbReference>
<dbReference type="SUPFAM" id="SSF69349">
    <property type="entry name" value="Phage fibre proteins"/>
    <property type="match status" value="1"/>
</dbReference>
<name>A0A848FXZ7_9RHOO</name>
<evidence type="ECO:0000259" key="5">
    <source>
        <dbReference type="Pfam" id="PF22178"/>
    </source>
</evidence>
<evidence type="ECO:0000256" key="3">
    <source>
        <dbReference type="ARBA" id="ARBA00022525"/>
    </source>
</evidence>
<dbReference type="NCBIfam" id="TIGR03361">
    <property type="entry name" value="VI_Rhs_Vgr"/>
    <property type="match status" value="1"/>
</dbReference>
<dbReference type="SUPFAM" id="SSF69255">
    <property type="entry name" value="gp5 N-terminal domain-like"/>
    <property type="match status" value="1"/>
</dbReference>
<comment type="subcellular location">
    <subcellularLocation>
        <location evidence="1">Secreted</location>
    </subcellularLocation>
</comment>
<keyword evidence="7" id="KW-1185">Reference proteome</keyword>
<dbReference type="AlphaFoldDB" id="A0A848FXZ7"/>
<evidence type="ECO:0000313" key="6">
    <source>
        <dbReference type="EMBL" id="NML24758.1"/>
    </source>
</evidence>